<organism evidence="2 3">
    <name type="scientific">Gaoshiqia sediminis</name>
    <dbReference type="NCBI Taxonomy" id="2986998"/>
    <lineage>
        <taxon>Bacteria</taxon>
        <taxon>Pseudomonadati</taxon>
        <taxon>Bacteroidota</taxon>
        <taxon>Bacteroidia</taxon>
        <taxon>Marinilabiliales</taxon>
        <taxon>Prolixibacteraceae</taxon>
        <taxon>Gaoshiqia</taxon>
    </lineage>
</organism>
<feature type="domain" description="Transposase InsH N-terminal" evidence="1">
    <location>
        <begin position="17"/>
        <end position="114"/>
    </location>
</feature>
<keyword evidence="3" id="KW-1185">Reference proteome</keyword>
<sequence length="156" mass="18181">MIGKNKQSGQMNFLFQTLKDQLNPQHPLYQLSAKIDWKAVDSDFAEYYTNFGRPAKPVRLMVSLLILRQLYNLSDESVVERWVENPYFQYFSGETHFQWSIPCDPSDLVHFRHRVGKEGIEKIFRLSVQLQGKDAQQKSVSLDTTVQEKILPSQLT</sequence>
<proteinExistence type="predicted"/>
<comment type="caution">
    <text evidence="2">The sequence shown here is derived from an EMBL/GenBank/DDBJ whole genome shotgun (WGS) entry which is preliminary data.</text>
</comment>
<name>A0AA42C9H9_9BACT</name>
<dbReference type="PANTHER" id="PTHR33803:SF3">
    <property type="entry name" value="BLL1974 PROTEIN"/>
    <property type="match status" value="1"/>
</dbReference>
<dbReference type="AlphaFoldDB" id="A0AA42C9H9"/>
<dbReference type="EMBL" id="JAPAAF010000026">
    <property type="protein sequence ID" value="MCW0483976.1"/>
    <property type="molecule type" value="Genomic_DNA"/>
</dbReference>
<protein>
    <submittedName>
        <fullName evidence="2">Transposase</fullName>
    </submittedName>
</protein>
<dbReference type="InterPro" id="IPR008490">
    <property type="entry name" value="Transposase_InsH_N"/>
</dbReference>
<evidence type="ECO:0000259" key="1">
    <source>
        <dbReference type="Pfam" id="PF05598"/>
    </source>
</evidence>
<gene>
    <name evidence="2" type="ORF">N2K84_14630</name>
</gene>
<evidence type="ECO:0000313" key="2">
    <source>
        <dbReference type="EMBL" id="MCW0483976.1"/>
    </source>
</evidence>
<dbReference type="PANTHER" id="PTHR33803">
    <property type="entry name" value="IS1478 TRANSPOSASE"/>
    <property type="match status" value="1"/>
</dbReference>
<dbReference type="Proteomes" id="UP001163821">
    <property type="component" value="Unassembled WGS sequence"/>
</dbReference>
<accession>A0AA42C9H9</accession>
<reference evidence="2" key="1">
    <citation type="submission" date="2022-10" db="EMBL/GenBank/DDBJ databases">
        <title>Gaoshiqiia sediminis gen. nov., sp. nov., isolated from coastal sediment.</title>
        <authorList>
            <person name="Yu W.X."/>
            <person name="Mu D.S."/>
            <person name="Du J.Z."/>
            <person name="Liang Y.Q."/>
        </authorList>
    </citation>
    <scope>NUCLEOTIDE SEQUENCE</scope>
    <source>
        <strain evidence="2">A06</strain>
    </source>
</reference>
<dbReference type="Pfam" id="PF05598">
    <property type="entry name" value="DUF772"/>
    <property type="match status" value="1"/>
</dbReference>
<evidence type="ECO:0000313" key="3">
    <source>
        <dbReference type="Proteomes" id="UP001163821"/>
    </source>
</evidence>